<evidence type="ECO:0000256" key="16">
    <source>
        <dbReference type="ARBA" id="ARBA00023264"/>
    </source>
</evidence>
<comment type="cofactor">
    <cofactor evidence="2">
        <name>Mg(2+)</name>
        <dbReference type="ChEBI" id="CHEBI:18420"/>
    </cofactor>
</comment>
<evidence type="ECO:0000256" key="9">
    <source>
        <dbReference type="ARBA" id="ARBA00022723"/>
    </source>
</evidence>
<evidence type="ECO:0000313" key="21">
    <source>
        <dbReference type="Proteomes" id="UP000320475"/>
    </source>
</evidence>
<dbReference type="PANTHER" id="PTHR15362:SF4">
    <property type="entry name" value="CDP-DIACYLGLYCEROL--INOSITOL 3-PHOSPHATIDYLTRANSFERASE"/>
    <property type="match status" value="1"/>
</dbReference>
<evidence type="ECO:0000256" key="11">
    <source>
        <dbReference type="ARBA" id="ARBA00022989"/>
    </source>
</evidence>
<comment type="catalytic activity">
    <reaction evidence="17">
        <text>a CDP-1,2-diacyl-sn-glycerol + myo-inositol = a 1,2-diacyl-sn-glycero-3-phospho-(1D-myo-inositol) + CMP + H(+)</text>
        <dbReference type="Rhea" id="RHEA:11580"/>
        <dbReference type="ChEBI" id="CHEBI:15378"/>
        <dbReference type="ChEBI" id="CHEBI:17268"/>
        <dbReference type="ChEBI" id="CHEBI:57880"/>
        <dbReference type="ChEBI" id="CHEBI:58332"/>
        <dbReference type="ChEBI" id="CHEBI:60377"/>
        <dbReference type="EC" id="2.7.8.11"/>
    </reaction>
</comment>
<dbReference type="GO" id="GO:0003881">
    <property type="term" value="F:CDP-diacylglycerol-inositol 3-phosphatidyltransferase activity"/>
    <property type="evidence" value="ECO:0007669"/>
    <property type="project" value="UniProtKB-UniRule"/>
</dbReference>
<evidence type="ECO:0000256" key="8">
    <source>
        <dbReference type="ARBA" id="ARBA00022692"/>
    </source>
</evidence>
<evidence type="ECO:0000256" key="6">
    <source>
        <dbReference type="ARBA" id="ARBA00022516"/>
    </source>
</evidence>
<comment type="caution">
    <text evidence="20">The sequence shown here is derived from an EMBL/GenBank/DDBJ whole genome shotgun (WGS) entry which is preliminary data.</text>
</comment>
<keyword evidence="11 19" id="KW-1133">Transmembrane helix</keyword>
<keyword evidence="16 17" id="KW-1208">Phospholipid metabolism</keyword>
<name>A0A507CZI0_9FUNG</name>
<evidence type="ECO:0000256" key="15">
    <source>
        <dbReference type="ARBA" id="ARBA00023211"/>
    </source>
</evidence>
<evidence type="ECO:0000256" key="17">
    <source>
        <dbReference type="PIRNR" id="PIRNR000848"/>
    </source>
</evidence>
<dbReference type="InterPro" id="IPR043130">
    <property type="entry name" value="CDP-OH_PTrfase_TM_dom"/>
</dbReference>
<feature type="transmembrane region" description="Helical" evidence="19">
    <location>
        <begin position="7"/>
        <end position="28"/>
    </location>
</feature>
<evidence type="ECO:0000256" key="3">
    <source>
        <dbReference type="ARBA" id="ARBA00004141"/>
    </source>
</evidence>
<comment type="cofactor">
    <cofactor evidence="1">
        <name>Mn(2+)</name>
        <dbReference type="ChEBI" id="CHEBI:29035"/>
    </cofactor>
</comment>
<dbReference type="InterPro" id="IPR014387">
    <property type="entry name" value="CDP_diag_ino_3_P_euk"/>
</dbReference>
<dbReference type="VEuPathDB" id="FungiDB:SeMB42_g01538"/>
<dbReference type="OrthoDB" id="10251079at2759"/>
<dbReference type="AlphaFoldDB" id="A0A507CZI0"/>
<dbReference type="PANTHER" id="PTHR15362">
    <property type="entry name" value="PHOSPHATIDYLINOSITOL SYNTHASE"/>
    <property type="match status" value="1"/>
</dbReference>
<dbReference type="GO" id="GO:0005794">
    <property type="term" value="C:Golgi apparatus"/>
    <property type="evidence" value="ECO:0007669"/>
    <property type="project" value="TreeGrafter"/>
</dbReference>
<keyword evidence="12 17" id="KW-0443">Lipid metabolism</keyword>
<dbReference type="GO" id="GO:0046872">
    <property type="term" value="F:metal ion binding"/>
    <property type="evidence" value="ECO:0007669"/>
    <property type="project" value="UniProtKB-KW"/>
</dbReference>
<comment type="similarity">
    <text evidence="4 17 18">Belongs to the CDP-alcohol phosphatidyltransferase class-I family.</text>
</comment>
<evidence type="ECO:0000256" key="1">
    <source>
        <dbReference type="ARBA" id="ARBA00001936"/>
    </source>
</evidence>
<keyword evidence="13 17" id="KW-0472">Membrane</keyword>
<dbReference type="GO" id="GO:0006661">
    <property type="term" value="P:phosphatidylinositol biosynthetic process"/>
    <property type="evidence" value="ECO:0007669"/>
    <property type="project" value="TreeGrafter"/>
</dbReference>
<protein>
    <recommendedName>
        <fullName evidence="5 17">CDP-diacylglycerol--inositol 3-phosphatidyltransferase</fullName>
        <ecNumber evidence="5 17">2.7.8.11</ecNumber>
    </recommendedName>
</protein>
<dbReference type="Pfam" id="PF01066">
    <property type="entry name" value="CDP-OH_P_transf"/>
    <property type="match status" value="1"/>
</dbReference>
<keyword evidence="14 17" id="KW-0594">Phospholipid biosynthesis</keyword>
<evidence type="ECO:0000256" key="2">
    <source>
        <dbReference type="ARBA" id="ARBA00001946"/>
    </source>
</evidence>
<organism evidence="20 21">
    <name type="scientific">Synchytrium endobioticum</name>
    <dbReference type="NCBI Taxonomy" id="286115"/>
    <lineage>
        <taxon>Eukaryota</taxon>
        <taxon>Fungi</taxon>
        <taxon>Fungi incertae sedis</taxon>
        <taxon>Chytridiomycota</taxon>
        <taxon>Chytridiomycota incertae sedis</taxon>
        <taxon>Chytridiomycetes</taxon>
        <taxon>Synchytriales</taxon>
        <taxon>Synchytriaceae</taxon>
        <taxon>Synchytrium</taxon>
    </lineage>
</organism>
<dbReference type="PIRSF" id="PIRSF000848">
    <property type="entry name" value="CDP_diag_ino_3_P"/>
    <property type="match status" value="1"/>
</dbReference>
<comment type="subcellular location">
    <subcellularLocation>
        <location evidence="3">Membrane</location>
        <topology evidence="3">Multi-pass membrane protein</topology>
    </subcellularLocation>
</comment>
<feature type="transmembrane region" description="Helical" evidence="19">
    <location>
        <begin position="74"/>
        <end position="98"/>
    </location>
</feature>
<accession>A0A507CZI0</accession>
<dbReference type="EMBL" id="QEAM01000175">
    <property type="protein sequence ID" value="TPX44583.1"/>
    <property type="molecule type" value="Genomic_DNA"/>
</dbReference>
<dbReference type="GO" id="GO:0016020">
    <property type="term" value="C:membrane"/>
    <property type="evidence" value="ECO:0007669"/>
    <property type="project" value="UniProtKB-SubCell"/>
</dbReference>
<evidence type="ECO:0000256" key="7">
    <source>
        <dbReference type="ARBA" id="ARBA00022679"/>
    </source>
</evidence>
<dbReference type="EC" id="2.7.8.11" evidence="5 17"/>
<keyword evidence="15" id="KW-0464">Manganese</keyword>
<evidence type="ECO:0000256" key="13">
    <source>
        <dbReference type="ARBA" id="ARBA00023136"/>
    </source>
</evidence>
<gene>
    <name evidence="20" type="primary">PIS1</name>
    <name evidence="20" type="ORF">SeLEV6574_g04403</name>
</gene>
<evidence type="ECO:0000313" key="20">
    <source>
        <dbReference type="EMBL" id="TPX44583.1"/>
    </source>
</evidence>
<proteinExistence type="inferred from homology"/>
<evidence type="ECO:0000256" key="18">
    <source>
        <dbReference type="RuleBase" id="RU003750"/>
    </source>
</evidence>
<keyword evidence="8 19" id="KW-0812">Transmembrane</keyword>
<dbReference type="Proteomes" id="UP000320475">
    <property type="component" value="Unassembled WGS sequence"/>
</dbReference>
<evidence type="ECO:0000256" key="14">
    <source>
        <dbReference type="ARBA" id="ARBA00023209"/>
    </source>
</evidence>
<dbReference type="InterPro" id="IPR000462">
    <property type="entry name" value="CDP-OH_P_trans"/>
</dbReference>
<evidence type="ECO:0000256" key="10">
    <source>
        <dbReference type="ARBA" id="ARBA00022842"/>
    </source>
</evidence>
<evidence type="ECO:0000256" key="19">
    <source>
        <dbReference type="SAM" id="Phobius"/>
    </source>
</evidence>
<reference evidence="20 21" key="1">
    <citation type="journal article" date="2019" name="Sci. Rep.">
        <title>Comparative genomics of chytrid fungi reveal insights into the obligate biotrophic and pathogenic lifestyle of Synchytrium endobioticum.</title>
        <authorList>
            <person name="van de Vossenberg B.T.L.H."/>
            <person name="Warris S."/>
            <person name="Nguyen H.D.T."/>
            <person name="van Gent-Pelzer M.P.E."/>
            <person name="Joly D.L."/>
            <person name="van de Geest H.C."/>
            <person name="Bonants P.J.M."/>
            <person name="Smith D.S."/>
            <person name="Levesque C.A."/>
            <person name="van der Lee T.A.J."/>
        </authorList>
    </citation>
    <scope>NUCLEOTIDE SEQUENCE [LARGE SCALE GENOMIC DNA]</scope>
    <source>
        <strain evidence="20 21">LEV6574</strain>
    </source>
</reference>
<evidence type="ECO:0000256" key="5">
    <source>
        <dbReference type="ARBA" id="ARBA00013212"/>
    </source>
</evidence>
<dbReference type="FunFam" id="1.20.120.1760:FF:000003">
    <property type="entry name" value="CDP-diacylglycerol--inositol 3-phosphatidyltransferase"/>
    <property type="match status" value="1"/>
</dbReference>
<sequence>MEHENVFLFVPNLIGYLRVALAIWSFYLLPTWPWYAMGLYGLSCILDAADGSIARQLNQATKFGAVLDMVTDRCTTACLMLTLTHLLPAYTLAFQILLSLDISSHYMHMYASMMSGASSHKSISKDANTLLRLYYSNQHVLFLVCAGNELFFMTTYLLAPHDDVYSPVEADSLARHGDAVRWLWWCSFPIFVFKQVTNAIQLVNAAVTLSESDTLARRKGKEKARNT</sequence>
<keyword evidence="7 17" id="KW-0808">Transferase</keyword>
<evidence type="ECO:0000256" key="12">
    <source>
        <dbReference type="ARBA" id="ARBA00023098"/>
    </source>
</evidence>
<keyword evidence="9" id="KW-0479">Metal-binding</keyword>
<dbReference type="PROSITE" id="PS00379">
    <property type="entry name" value="CDP_ALCOHOL_P_TRANSF"/>
    <property type="match status" value="1"/>
</dbReference>
<keyword evidence="6 17" id="KW-0444">Lipid biosynthesis</keyword>
<evidence type="ECO:0000256" key="4">
    <source>
        <dbReference type="ARBA" id="ARBA00010441"/>
    </source>
</evidence>
<dbReference type="InterPro" id="IPR048254">
    <property type="entry name" value="CDP_ALCOHOL_P_TRANSF_CS"/>
</dbReference>
<keyword evidence="10" id="KW-0460">Magnesium</keyword>
<dbReference type="Gene3D" id="1.20.120.1760">
    <property type="match status" value="1"/>
</dbReference>